<dbReference type="OrthoDB" id="5654093at2"/>
<feature type="compositionally biased region" description="Low complexity" evidence="4">
    <location>
        <begin position="47"/>
        <end position="68"/>
    </location>
</feature>
<dbReference type="RefSeq" id="WP_115343543.1">
    <property type="nucleotide sequence ID" value="NZ_UGOG01000001.1"/>
</dbReference>
<dbReference type="InterPro" id="IPR036770">
    <property type="entry name" value="Ankyrin_rpt-contain_sf"/>
</dbReference>
<dbReference type="Proteomes" id="UP000254040">
    <property type="component" value="Unassembled WGS sequence"/>
</dbReference>
<dbReference type="InterPro" id="IPR002110">
    <property type="entry name" value="Ankyrin_rpt"/>
</dbReference>
<dbReference type="AlphaFoldDB" id="A0A378JZM0"/>
<dbReference type="PANTHER" id="PTHR24178:SF41">
    <property type="entry name" value="ANKYRIN-2 ISOFORM X1"/>
    <property type="match status" value="1"/>
</dbReference>
<feature type="region of interest" description="Disordered" evidence="4">
    <location>
        <begin position="46"/>
        <end position="81"/>
    </location>
</feature>
<dbReference type="STRING" id="39962.Lmor_2811"/>
<dbReference type="SMART" id="SM00248">
    <property type="entry name" value="ANK"/>
    <property type="match status" value="4"/>
</dbReference>
<dbReference type="PANTHER" id="PTHR24178">
    <property type="entry name" value="MOLTING PROTEIN MLT-4"/>
    <property type="match status" value="1"/>
</dbReference>
<dbReference type="Pfam" id="PF12796">
    <property type="entry name" value="Ank_2"/>
    <property type="match status" value="1"/>
</dbReference>
<feature type="region of interest" description="Disordered" evidence="4">
    <location>
        <begin position="1174"/>
        <end position="1208"/>
    </location>
</feature>
<evidence type="ECO:0000256" key="1">
    <source>
        <dbReference type="ARBA" id="ARBA00022737"/>
    </source>
</evidence>
<evidence type="ECO:0000256" key="2">
    <source>
        <dbReference type="ARBA" id="ARBA00023043"/>
    </source>
</evidence>
<evidence type="ECO:0000256" key="3">
    <source>
        <dbReference type="PROSITE-ProRule" id="PRU00023"/>
    </source>
</evidence>
<evidence type="ECO:0000313" key="5">
    <source>
        <dbReference type="EMBL" id="STX63470.1"/>
    </source>
</evidence>
<dbReference type="PROSITE" id="PS50297">
    <property type="entry name" value="ANK_REP_REGION"/>
    <property type="match status" value="1"/>
</dbReference>
<organism evidence="5 6">
    <name type="scientific">Legionella moravica</name>
    <dbReference type="NCBI Taxonomy" id="39962"/>
    <lineage>
        <taxon>Bacteria</taxon>
        <taxon>Pseudomonadati</taxon>
        <taxon>Pseudomonadota</taxon>
        <taxon>Gammaproteobacteria</taxon>
        <taxon>Legionellales</taxon>
        <taxon>Legionellaceae</taxon>
        <taxon>Legionella</taxon>
    </lineage>
</organism>
<dbReference type="SUPFAM" id="SSF48403">
    <property type="entry name" value="Ankyrin repeat"/>
    <property type="match status" value="1"/>
</dbReference>
<reference evidence="5 6" key="1">
    <citation type="submission" date="2018-06" db="EMBL/GenBank/DDBJ databases">
        <authorList>
            <consortium name="Pathogen Informatics"/>
            <person name="Doyle S."/>
        </authorList>
    </citation>
    <scope>NUCLEOTIDE SEQUENCE [LARGE SCALE GENOMIC DNA]</scope>
    <source>
        <strain evidence="5 6">NCTC12239</strain>
    </source>
</reference>
<sequence>MADPREQQIALATRNKQSTHDVIVSNAAASLAIRLAHKYLVRHNGASSSTASSSSSSSSPSSSSSATPIMSLSAEGNGAAQARMSNIRERYEGRKKTSQLKEIAKSWLTKTLSDQSLHPELDRVTLTHTKDGTEISEQWYLPLPEIYAIVLSALIDTDEQVWPVPPGSSPKQERALRLQEFDRINNALATAYPRICNTGIRHAWLMALNGYEGKRLPLNADDLLFRGLFDFMTQKVLGEQMGITLPEGRDPQGEERQQFNMQFQSLFLPWVFEGMPEHVKNAIAAAGGSEGAQSFVLSRFQEIESLPDTNMMKKIVDYCSMAGLETIPCNFTPLLAALDHPTLKNAALSLDATPTNGVEQIAREMLHWLRSPDFFPEALNRANDDEHAPFAKVYLLTRLLDALHQYKTHQTLLDIGDIHAEDHRAWEHSLGFMARCLGNQAPSLQELLSDTETLERTIKAFEHGLGMWKNSSFHDFISNYFANWHAATGEAGLAVRANLFTKLSELFFRENARTQNAMPAIRVTDSKLAEWTGRMNEDGVLDITPYQINRILLHALCYTQDTWSETFTMNLRILLRFLRNRFNEAQGVGALALARDSYPDTLLDYVESMANGVVPETMPPILTPGNIAPSTSFDVAQLLASSKDTPEDVIQALIEHPNFNPDVANEEGVTPFYLAAEEGHIPLAAALIARGANYLVMKDSFGRPLSTALNMGHLSFVQWFLSALDEDKRMEAILAEGMAHLTLLHEATTTPESLRLILTYVPEAQKAATLINQERNRSTVIHYAADNPESLNIVLDCLPEHVKVDAIMAKDHYGKNVLHCAIRNLDSLTLLRNYLPEKKFTEALMAKDDQGMTVLHDAVSRPECLRFLLSCLPEEERANAVMEINKYDITVLGKAANNPESLLALLDCIPKTKRAELLMTKDSKGKPPIELVLHHTELLSPLLACLPEEARLPLILGENFGGDTLLQRAVRYPDSLSQLLANLPEDTRAAAILEKNRYGESLLDYALGHSGALKILWPYLPMEERVNTLIEKRRDDNTLLHNVAMMPKFLELFLAELPEQTRTSLVMAKNIHDENVLHKAAKNPESLRLLLACIPENEQAEALMAKNKYDTTTVHYAAEKHESLKRVMACLPADKIAELLMDKDKWNKRVLDYAARNQESLRVLQPYAEKTKSTAASSHSFFNHEHSSSPSNSENVVLNSDTPQKPRS</sequence>
<protein>
    <submittedName>
        <fullName evidence="5">Ribulose-5-phosphate 4-epimerase and related epimerases and aldolases</fullName>
    </submittedName>
</protein>
<dbReference type="EMBL" id="UGOG01000001">
    <property type="protein sequence ID" value="STX63470.1"/>
    <property type="molecule type" value="Genomic_DNA"/>
</dbReference>
<evidence type="ECO:0000256" key="4">
    <source>
        <dbReference type="SAM" id="MobiDB-lite"/>
    </source>
</evidence>
<gene>
    <name evidence="5" type="ORF">NCTC12239_02415</name>
</gene>
<keyword evidence="1" id="KW-0677">Repeat</keyword>
<proteinExistence type="predicted"/>
<keyword evidence="2 3" id="KW-0040">ANK repeat</keyword>
<accession>A0A378JZM0</accession>
<dbReference type="PROSITE" id="PS50088">
    <property type="entry name" value="ANK_REPEAT"/>
    <property type="match status" value="1"/>
</dbReference>
<feature type="compositionally biased region" description="Polar residues" evidence="4">
    <location>
        <begin position="1196"/>
        <end position="1208"/>
    </location>
</feature>
<name>A0A378JZM0_9GAMM</name>
<dbReference type="Gene3D" id="1.25.40.20">
    <property type="entry name" value="Ankyrin repeat-containing domain"/>
    <property type="match status" value="3"/>
</dbReference>
<evidence type="ECO:0000313" key="6">
    <source>
        <dbReference type="Proteomes" id="UP000254040"/>
    </source>
</evidence>
<feature type="repeat" description="ANK" evidence="3">
    <location>
        <begin position="667"/>
        <end position="699"/>
    </location>
</feature>